<proteinExistence type="inferred from homology"/>
<dbReference type="PROSITE" id="PS00089">
    <property type="entry name" value="RIBORED_LARGE"/>
    <property type="match status" value="1"/>
</dbReference>
<keyword evidence="5" id="KW-1185">Reference proteome</keyword>
<evidence type="ECO:0000256" key="1">
    <source>
        <dbReference type="ARBA" id="ARBA00010406"/>
    </source>
</evidence>
<evidence type="ECO:0000256" key="2">
    <source>
        <dbReference type="ARBA" id="ARBA00023116"/>
    </source>
</evidence>
<sequence>MSRNLQLAARIAVSNLHKNTMKSFSETVKVMYSHVNTKNGQRAPLIAEDVFRIVMQNAERLDSEIIYNRDFDYDYFGFKTLERSYLLRINGTVVERPQHMLMRVAIGIHKQGIYDTLKECAAISKSAGGIGLSIHNIRAVGSYIRGTNGTSNGIVPMLRVFNDTARYVDQGGGKRKGAFAIYLEPWHADIFDWLDLRKNHGKEEARARDLFYGLWTTDLFMQRVEANADWSLFCPSEAPGLADCWGDEHAALYVRYEQEGRAKRSVKAQQLWFAILEAQVETGNPYMLFKDSCNRKSNQQNLGTIKCSNLCTEIVEYTSAEETAVCNLASIALPRFVRERDAAPASGRPKLTGSLNASNRYFDFQKLREVAAASTRNLNKIIDVNYYPAETARRSNMRHRPVGVGVQGLADTFILLGMPFDSEAAKQLNKEIFETIYFAALETSCALAKADGPYETYTGSPISRGILQHDMWGVKPPSTRWDWDGLRADIVKHGVRNSLLVAPMPTASTSQILGNNECFEPYTSNIYVRRVLSGEFTVVNQHLLSDLTAMGLWSADTKNELVAANGSVQGLDIPDELKELYKTVWELRQRTLVEMAADRGAFIDQSQSFNVHMSDPNFGKLTSLHFHAWKMGLKTGMYYLRTRAAADAIKFTVDQQALARNKAARASKGLAAAPASADSIDEAPLKEINGAAQSVSSRKPADSNAAKEQNLAAMVCSLEDKDACLMCGS</sequence>
<comment type="caution">
    <text evidence="4">The sequence shown here is derived from an EMBL/GenBank/DDBJ whole genome shotgun (WGS) entry which is preliminary data.</text>
</comment>
<protein>
    <submittedName>
        <fullName evidence="4">G8880 protein</fullName>
    </submittedName>
</protein>
<organism evidence="4 5">
    <name type="scientific">Coccomyxa viridis</name>
    <dbReference type="NCBI Taxonomy" id="1274662"/>
    <lineage>
        <taxon>Eukaryota</taxon>
        <taxon>Viridiplantae</taxon>
        <taxon>Chlorophyta</taxon>
        <taxon>core chlorophytes</taxon>
        <taxon>Trebouxiophyceae</taxon>
        <taxon>Trebouxiophyceae incertae sedis</taxon>
        <taxon>Coccomyxaceae</taxon>
        <taxon>Coccomyxa</taxon>
    </lineage>
</organism>
<gene>
    <name evidence="4" type="primary">g8880</name>
    <name evidence="4" type="ORF">VP750_LOCUS7973</name>
</gene>
<dbReference type="CDD" id="cd01679">
    <property type="entry name" value="RNR_I"/>
    <property type="match status" value="1"/>
</dbReference>
<dbReference type="Pfam" id="PF02867">
    <property type="entry name" value="Ribonuc_red_lgC"/>
    <property type="match status" value="1"/>
</dbReference>
<dbReference type="InterPro" id="IPR013346">
    <property type="entry name" value="NrdE_NrdA_C"/>
</dbReference>
<name>A0ABP1G441_9CHLO</name>
<reference evidence="4 5" key="1">
    <citation type="submission" date="2024-06" db="EMBL/GenBank/DDBJ databases">
        <authorList>
            <person name="Kraege A."/>
            <person name="Thomma B."/>
        </authorList>
    </citation>
    <scope>NUCLEOTIDE SEQUENCE [LARGE SCALE GENOMIC DNA]</scope>
</reference>
<dbReference type="Proteomes" id="UP001497392">
    <property type="component" value="Unassembled WGS sequence"/>
</dbReference>
<dbReference type="InterPro" id="IPR008926">
    <property type="entry name" value="RNR_R1-su_N"/>
</dbReference>
<dbReference type="PANTHER" id="PTHR11573:SF6">
    <property type="entry name" value="RIBONUCLEOSIDE-DIPHOSPHATE REDUCTASE LARGE SUBUNIT"/>
    <property type="match status" value="1"/>
</dbReference>
<keyword evidence="2" id="KW-0215">Deoxyribonucleotide synthesis</keyword>
<evidence type="ECO:0000313" key="4">
    <source>
        <dbReference type="EMBL" id="CAL5226067.1"/>
    </source>
</evidence>
<dbReference type="InterPro" id="IPR000788">
    <property type="entry name" value="RNR_lg_C"/>
</dbReference>
<dbReference type="Gene3D" id="3.20.70.20">
    <property type="match status" value="1"/>
</dbReference>
<comment type="similarity">
    <text evidence="1">Belongs to the ribonucleoside diphosphate reductase large chain family.</text>
</comment>
<dbReference type="SUPFAM" id="SSF48168">
    <property type="entry name" value="R1 subunit of ribonucleotide reductase, N-terminal domain"/>
    <property type="match status" value="1"/>
</dbReference>
<dbReference type="NCBIfam" id="TIGR02506">
    <property type="entry name" value="NrdE_NrdA"/>
    <property type="match status" value="1"/>
</dbReference>
<dbReference type="PANTHER" id="PTHR11573">
    <property type="entry name" value="RIBONUCLEOSIDE-DIPHOSPHATE REDUCTASE LARGE CHAIN"/>
    <property type="match status" value="1"/>
</dbReference>
<evidence type="ECO:0000313" key="5">
    <source>
        <dbReference type="Proteomes" id="UP001497392"/>
    </source>
</evidence>
<evidence type="ECO:0000259" key="3">
    <source>
        <dbReference type="PROSITE" id="PS00089"/>
    </source>
</evidence>
<accession>A0ABP1G441</accession>
<dbReference type="EMBL" id="CAXHTA020000015">
    <property type="protein sequence ID" value="CAL5226067.1"/>
    <property type="molecule type" value="Genomic_DNA"/>
</dbReference>
<dbReference type="SUPFAM" id="SSF51998">
    <property type="entry name" value="PFL-like glycyl radical enzymes"/>
    <property type="match status" value="1"/>
</dbReference>
<dbReference type="InterPro" id="IPR039718">
    <property type="entry name" value="Rrm1"/>
</dbReference>
<dbReference type="PRINTS" id="PR01183">
    <property type="entry name" value="RIBORDTASEM1"/>
</dbReference>
<feature type="domain" description="Ribonucleotide reductase large subunit" evidence="3">
    <location>
        <begin position="483"/>
        <end position="505"/>
    </location>
</feature>